<dbReference type="RefSeq" id="WP_109589399.1">
    <property type="nucleotide sequence ID" value="NZ_CAJGZY010000001.1"/>
</dbReference>
<gene>
    <name evidence="3" type="ORF">C8D84_101242</name>
</gene>
<dbReference type="AlphaFoldDB" id="A0A2V2A604"/>
<feature type="compositionally biased region" description="Polar residues" evidence="1">
    <location>
        <begin position="339"/>
        <end position="348"/>
    </location>
</feature>
<accession>A0A2V2A604</accession>
<feature type="transmembrane region" description="Helical" evidence="2">
    <location>
        <begin position="365"/>
        <end position="382"/>
    </location>
</feature>
<keyword evidence="4" id="KW-1185">Reference proteome</keyword>
<evidence type="ECO:0000313" key="3">
    <source>
        <dbReference type="EMBL" id="PWK15292.1"/>
    </source>
</evidence>
<keyword evidence="2" id="KW-0812">Transmembrane</keyword>
<name>A0A2V2A604_PSYIM</name>
<reference evidence="3 4" key="1">
    <citation type="submission" date="2018-05" db="EMBL/GenBank/DDBJ databases">
        <title>Genomic Encyclopedia of Type Strains, Phase IV (KMG-IV): sequencing the most valuable type-strain genomes for metagenomic binning, comparative biology and taxonomic classification.</title>
        <authorList>
            <person name="Goeker M."/>
        </authorList>
    </citation>
    <scope>NUCLEOTIDE SEQUENCE [LARGE SCALE GENOMIC DNA]</scope>
    <source>
        <strain evidence="3 4">DSM 7229</strain>
    </source>
</reference>
<feature type="region of interest" description="Disordered" evidence="1">
    <location>
        <begin position="329"/>
        <end position="348"/>
    </location>
</feature>
<protein>
    <submittedName>
        <fullName evidence="3">Uncharacterized protein</fullName>
    </submittedName>
</protein>
<evidence type="ECO:0000256" key="2">
    <source>
        <dbReference type="SAM" id="Phobius"/>
    </source>
</evidence>
<comment type="caution">
    <text evidence="3">The sequence shown here is derived from an EMBL/GenBank/DDBJ whole genome shotgun (WGS) entry which is preliminary data.</text>
</comment>
<evidence type="ECO:0000313" key="4">
    <source>
        <dbReference type="Proteomes" id="UP000245655"/>
    </source>
</evidence>
<keyword evidence="2" id="KW-1133">Transmembrane helix</keyword>
<proteinExistence type="predicted"/>
<dbReference type="GeneID" id="60254015"/>
<dbReference type="Proteomes" id="UP000245655">
    <property type="component" value="Unassembled WGS sequence"/>
</dbReference>
<organism evidence="3 4">
    <name type="scientific">Psychrobacter immobilis</name>
    <dbReference type="NCBI Taxonomy" id="498"/>
    <lineage>
        <taxon>Bacteria</taxon>
        <taxon>Pseudomonadati</taxon>
        <taxon>Pseudomonadota</taxon>
        <taxon>Gammaproteobacteria</taxon>
        <taxon>Moraxellales</taxon>
        <taxon>Moraxellaceae</taxon>
        <taxon>Psychrobacter</taxon>
    </lineage>
</organism>
<sequence length="432" mass="47974">MTTISPTRVSMYDFLYQDTKPMVSLLADAAKLSLPQARLAMDASLQAIISALLAYQQHNDGQAVSKKLFSRGAVKELRQYNSMNFSTMNATLYHRHEAADAIFYDNARVIKASDYIAQQIDATTQQVQILLTSLCVIVLRELAILADYSQLDNDEMDKWFALQPQFLSAARFAINEPASVSVKLNEVNEDNSLVAASEINLDSTLKTKSAAESDNNPNTERALLSTEQLADTPPAFNPYWHELTTFKPENQQPVQDMQLATGNYLKAIGRSPDNLQQGRHNDMLVFTEMQAIALPHQRWLLQLAKISDIYLSRNRLRITSEPASAPKPPLVSLGLIGGNNDNTPTTTSEKPIEYEASIPLWKNPVILIIIAVIGVLGGLAALKYQSQKSDGVLLATEEVIEQDIIEERQQQDVAIVMVDDEEPDDKETKAAQ</sequence>
<dbReference type="EMBL" id="QGGM01000001">
    <property type="protein sequence ID" value="PWK15292.1"/>
    <property type="molecule type" value="Genomic_DNA"/>
</dbReference>
<keyword evidence="2" id="KW-0472">Membrane</keyword>
<evidence type="ECO:0000256" key="1">
    <source>
        <dbReference type="SAM" id="MobiDB-lite"/>
    </source>
</evidence>